<gene>
    <name evidence="7" type="ORF">H9872_07935</name>
</gene>
<dbReference type="InterPro" id="IPR004601">
    <property type="entry name" value="UvdE"/>
</dbReference>
<proteinExistence type="predicted"/>
<name>A0A9E2KDZ3_9FIRM</name>
<dbReference type="InterPro" id="IPR036237">
    <property type="entry name" value="Xyl_isomerase-like_sf"/>
</dbReference>
<dbReference type="Gene3D" id="3.20.20.150">
    <property type="entry name" value="Divalent-metal-dependent TIM barrel enzymes"/>
    <property type="match status" value="1"/>
</dbReference>
<evidence type="ECO:0000256" key="4">
    <source>
        <dbReference type="ARBA" id="ARBA00022769"/>
    </source>
</evidence>
<keyword evidence="6" id="KW-0234">DNA repair</keyword>
<comment type="caution">
    <text evidence="7">The sequence shown here is derived from an EMBL/GenBank/DDBJ whole genome shotgun (WGS) entry which is preliminary data.</text>
</comment>
<evidence type="ECO:0000256" key="5">
    <source>
        <dbReference type="ARBA" id="ARBA00022801"/>
    </source>
</evidence>
<reference evidence="7" key="1">
    <citation type="journal article" date="2021" name="PeerJ">
        <title>Extensive microbial diversity within the chicken gut microbiome revealed by metagenomics and culture.</title>
        <authorList>
            <person name="Gilroy R."/>
            <person name="Ravi A."/>
            <person name="Getino M."/>
            <person name="Pursley I."/>
            <person name="Horton D.L."/>
            <person name="Alikhan N.F."/>
            <person name="Baker D."/>
            <person name="Gharbi K."/>
            <person name="Hall N."/>
            <person name="Watson M."/>
            <person name="Adriaenssens E.M."/>
            <person name="Foster-Nyarko E."/>
            <person name="Jarju S."/>
            <person name="Secka A."/>
            <person name="Antonio M."/>
            <person name="Oren A."/>
            <person name="Chaudhuri R.R."/>
            <person name="La Ragione R."/>
            <person name="Hildebrand F."/>
            <person name="Pallen M.J."/>
        </authorList>
    </citation>
    <scope>NUCLEOTIDE SEQUENCE</scope>
    <source>
        <strain evidence="7">B5-657</strain>
    </source>
</reference>
<evidence type="ECO:0000256" key="6">
    <source>
        <dbReference type="ARBA" id="ARBA00023204"/>
    </source>
</evidence>
<evidence type="ECO:0000256" key="1">
    <source>
        <dbReference type="ARBA" id="ARBA00022722"/>
    </source>
</evidence>
<dbReference type="EMBL" id="JAHLFQ010000184">
    <property type="protein sequence ID" value="MBU3804671.1"/>
    <property type="molecule type" value="Genomic_DNA"/>
</dbReference>
<evidence type="ECO:0000256" key="3">
    <source>
        <dbReference type="ARBA" id="ARBA00022763"/>
    </source>
</evidence>
<keyword evidence="3" id="KW-0227">DNA damage</keyword>
<sequence>EIHHLRLSIHPSQFNVLSSPKKDVVRRSIEEINAQTEWMKQLRGENVVIHIGGSYGDKKSALERFKVHLNYVDQNLISIENDDKTYNVEEVADLCQERYLKWVYDYHHDRCHPSIEKKAYELIRNYAPSKYHLSTGFPYCHSRPHADYIRPSDYKHFTMFLSECGIREADVIFEAKKKNKAIFHILEPCGRGYWKLEKEE</sequence>
<feature type="non-terminal residue" evidence="7">
    <location>
        <position position="1"/>
    </location>
</feature>
<dbReference type="Proteomes" id="UP000824229">
    <property type="component" value="Unassembled WGS sequence"/>
</dbReference>
<dbReference type="GO" id="GO:0004519">
    <property type="term" value="F:endonuclease activity"/>
    <property type="evidence" value="ECO:0007669"/>
    <property type="project" value="UniProtKB-KW"/>
</dbReference>
<dbReference type="PANTHER" id="PTHR31290:SF5">
    <property type="entry name" value="UV-DAMAGE ENDONUCLEASE"/>
    <property type="match status" value="1"/>
</dbReference>
<dbReference type="PANTHER" id="PTHR31290">
    <property type="entry name" value="UV-DAMAGE ENDONUCLEASE"/>
    <property type="match status" value="1"/>
</dbReference>
<evidence type="ECO:0000313" key="8">
    <source>
        <dbReference type="Proteomes" id="UP000824229"/>
    </source>
</evidence>
<keyword evidence="2" id="KW-0255">Endonuclease</keyword>
<dbReference type="GO" id="GO:0009411">
    <property type="term" value="P:response to UV"/>
    <property type="evidence" value="ECO:0007669"/>
    <property type="project" value="InterPro"/>
</dbReference>
<evidence type="ECO:0008006" key="9">
    <source>
        <dbReference type="Google" id="ProtNLM"/>
    </source>
</evidence>
<keyword evidence="4" id="KW-0228">DNA excision</keyword>
<dbReference type="GO" id="GO:0006289">
    <property type="term" value="P:nucleotide-excision repair"/>
    <property type="evidence" value="ECO:0007669"/>
    <property type="project" value="InterPro"/>
</dbReference>
<dbReference type="Pfam" id="PF03851">
    <property type="entry name" value="UvdE"/>
    <property type="match status" value="1"/>
</dbReference>
<evidence type="ECO:0000256" key="2">
    <source>
        <dbReference type="ARBA" id="ARBA00022759"/>
    </source>
</evidence>
<keyword evidence="5" id="KW-0378">Hydrolase</keyword>
<keyword evidence="1" id="KW-0540">Nuclease</keyword>
<dbReference type="GO" id="GO:0016787">
    <property type="term" value="F:hydrolase activity"/>
    <property type="evidence" value="ECO:0007669"/>
    <property type="project" value="UniProtKB-KW"/>
</dbReference>
<accession>A0A9E2KDZ3</accession>
<protein>
    <recommendedName>
        <fullName evidence="9">UV DNA damage repair endonuclease UvsE</fullName>
    </recommendedName>
</protein>
<dbReference type="AlphaFoldDB" id="A0A9E2KDZ3"/>
<dbReference type="SUPFAM" id="SSF51658">
    <property type="entry name" value="Xylose isomerase-like"/>
    <property type="match status" value="1"/>
</dbReference>
<reference evidence="7" key="2">
    <citation type="submission" date="2021-04" db="EMBL/GenBank/DDBJ databases">
        <authorList>
            <person name="Gilroy R."/>
        </authorList>
    </citation>
    <scope>NUCLEOTIDE SEQUENCE</scope>
    <source>
        <strain evidence="7">B5-657</strain>
    </source>
</reference>
<evidence type="ECO:0000313" key="7">
    <source>
        <dbReference type="EMBL" id="MBU3804671.1"/>
    </source>
</evidence>
<organism evidence="7 8">
    <name type="scientific">Candidatus Cellulosilyticum pullistercoris</name>
    <dbReference type="NCBI Taxonomy" id="2838521"/>
    <lineage>
        <taxon>Bacteria</taxon>
        <taxon>Bacillati</taxon>
        <taxon>Bacillota</taxon>
        <taxon>Clostridia</taxon>
        <taxon>Lachnospirales</taxon>
        <taxon>Cellulosilyticaceae</taxon>
        <taxon>Cellulosilyticum</taxon>
    </lineage>
</organism>